<reference evidence="5" key="3">
    <citation type="submission" date="2015-06" db="UniProtKB">
        <authorList>
            <consortium name="EnsemblMetazoa"/>
        </authorList>
    </citation>
    <scope>IDENTIFICATION</scope>
</reference>
<dbReference type="InterPro" id="IPR050185">
    <property type="entry name" value="Ub_carboxyl-term_hydrolase"/>
</dbReference>
<evidence type="ECO:0000256" key="1">
    <source>
        <dbReference type="ARBA" id="ARBA00000707"/>
    </source>
</evidence>
<reference evidence="6" key="1">
    <citation type="submission" date="2012-12" db="EMBL/GenBank/DDBJ databases">
        <authorList>
            <person name="Hellsten U."/>
            <person name="Grimwood J."/>
            <person name="Chapman J.A."/>
            <person name="Shapiro H."/>
            <person name="Aerts A."/>
            <person name="Otillar R.P."/>
            <person name="Terry A.Y."/>
            <person name="Boore J.L."/>
            <person name="Simakov O."/>
            <person name="Marletaz F."/>
            <person name="Cho S.-J."/>
            <person name="Edsinger-Gonzales E."/>
            <person name="Havlak P."/>
            <person name="Kuo D.-H."/>
            <person name="Larsson T."/>
            <person name="Lv J."/>
            <person name="Arendt D."/>
            <person name="Savage R."/>
            <person name="Osoegawa K."/>
            <person name="de Jong P."/>
            <person name="Lindberg D.R."/>
            <person name="Seaver E.C."/>
            <person name="Weisblat D.A."/>
            <person name="Putnam N.H."/>
            <person name="Grigoriev I.V."/>
            <person name="Rokhsar D.S."/>
        </authorList>
    </citation>
    <scope>NUCLEOTIDE SEQUENCE</scope>
</reference>
<evidence type="ECO:0000259" key="3">
    <source>
        <dbReference type="PROSITE" id="PS50235"/>
    </source>
</evidence>
<dbReference type="InParanoid" id="T1EEX0"/>
<protein>
    <recommendedName>
        <fullName evidence="2">ubiquitinyl hydrolase 1</fullName>
        <ecNumber evidence="2">3.4.19.12</ecNumber>
    </recommendedName>
</protein>
<keyword evidence="6" id="KW-1185">Reference proteome</keyword>
<feature type="domain" description="USP" evidence="3">
    <location>
        <begin position="45"/>
        <end position="389"/>
    </location>
</feature>
<gene>
    <name evidence="5" type="primary">20195122</name>
    <name evidence="4" type="ORF">HELRODRAFT_109869</name>
</gene>
<dbReference type="KEGG" id="hro:HELRODRAFT_109869"/>
<dbReference type="RefSeq" id="XP_009012839.1">
    <property type="nucleotide sequence ID" value="XM_009014591.1"/>
</dbReference>
<dbReference type="PROSITE" id="PS50235">
    <property type="entry name" value="USP_3"/>
    <property type="match status" value="1"/>
</dbReference>
<dbReference type="eggNOG" id="KOG1868">
    <property type="taxonomic scope" value="Eukaryota"/>
</dbReference>
<dbReference type="EC" id="3.4.19.12" evidence="2"/>
<evidence type="ECO:0000313" key="6">
    <source>
        <dbReference type="Proteomes" id="UP000015101"/>
    </source>
</evidence>
<reference evidence="4 6" key="2">
    <citation type="journal article" date="2013" name="Nature">
        <title>Insights into bilaterian evolution from three spiralian genomes.</title>
        <authorList>
            <person name="Simakov O."/>
            <person name="Marletaz F."/>
            <person name="Cho S.J."/>
            <person name="Edsinger-Gonzales E."/>
            <person name="Havlak P."/>
            <person name="Hellsten U."/>
            <person name="Kuo D.H."/>
            <person name="Larsson T."/>
            <person name="Lv J."/>
            <person name="Arendt D."/>
            <person name="Savage R."/>
            <person name="Osoegawa K."/>
            <person name="de Jong P."/>
            <person name="Grimwood J."/>
            <person name="Chapman J.A."/>
            <person name="Shapiro H."/>
            <person name="Aerts A."/>
            <person name="Otillar R.P."/>
            <person name="Terry A.Y."/>
            <person name="Boore J.L."/>
            <person name="Grigoriev I.V."/>
            <person name="Lindberg D.R."/>
            <person name="Seaver E.C."/>
            <person name="Weisblat D.A."/>
            <person name="Putnam N.H."/>
            <person name="Rokhsar D.S."/>
        </authorList>
    </citation>
    <scope>NUCLEOTIDE SEQUENCE</scope>
</reference>
<dbReference type="STRING" id="6412.T1EEX0"/>
<dbReference type="HOGENOM" id="CLU_008279_1_0_1"/>
<dbReference type="Proteomes" id="UP000015101">
    <property type="component" value="Unassembled WGS sequence"/>
</dbReference>
<dbReference type="AlphaFoldDB" id="T1EEX0"/>
<accession>T1EEX0</accession>
<dbReference type="CTD" id="20195122"/>
<dbReference type="EnsemblMetazoa" id="HelroT109869">
    <property type="protein sequence ID" value="HelroP109869"/>
    <property type="gene ID" value="HelroG109869"/>
</dbReference>
<dbReference type="FunCoup" id="T1EEX0">
    <property type="interactions" value="89"/>
</dbReference>
<dbReference type="SUPFAM" id="SSF54001">
    <property type="entry name" value="Cysteine proteinases"/>
    <property type="match status" value="1"/>
</dbReference>
<sequence>MKNENGNNDFNLSELHSLLPQIIKKSSNTSYHRHRDGRLEQTKLAGLPNDLGNSCYINSIVQCLNNCDLLVCSALTSKLEQNGIFCSSINVNNHSQDNSITEQLSCLIQSLWLGRCNLELSKKFKSSIGRIEKQFRGSTQQDAHEFLLWLLGYVKDELSKEKDFLNSNEKPAKNKLLKLTKPTQTNNVIDYLFRAYYTSTLNCLKCGHLSSTLDPFLTISLPISMPYITSVKVHVIVVYHSSCCTLDDCFNAFTQKEQLSEDNAWFCVHCGKRQRETTKNILISSYPNILVVHLKRFKHDSSRRTKLNTFVRFPIKNLNLSDYISDDSADDHTYDLFAVCNHYGSLTDGHYTAFCLNPLTKEWYHYNDLRVTKMTENEVVTTNAYILFY</sequence>
<dbReference type="EMBL" id="AMQM01003074">
    <property type="status" value="NOT_ANNOTATED_CDS"/>
    <property type="molecule type" value="Genomic_DNA"/>
</dbReference>
<dbReference type="Pfam" id="PF00443">
    <property type="entry name" value="UCH"/>
    <property type="match status" value="1"/>
</dbReference>
<dbReference type="GO" id="GO:0016579">
    <property type="term" value="P:protein deubiquitination"/>
    <property type="evidence" value="ECO:0007669"/>
    <property type="project" value="InterPro"/>
</dbReference>
<evidence type="ECO:0000313" key="4">
    <source>
        <dbReference type="EMBL" id="ESO08817.1"/>
    </source>
</evidence>
<organism evidence="5 6">
    <name type="scientific">Helobdella robusta</name>
    <name type="common">Californian leech</name>
    <dbReference type="NCBI Taxonomy" id="6412"/>
    <lineage>
        <taxon>Eukaryota</taxon>
        <taxon>Metazoa</taxon>
        <taxon>Spiralia</taxon>
        <taxon>Lophotrochozoa</taxon>
        <taxon>Annelida</taxon>
        <taxon>Clitellata</taxon>
        <taxon>Hirudinea</taxon>
        <taxon>Rhynchobdellida</taxon>
        <taxon>Glossiphoniidae</taxon>
        <taxon>Helobdella</taxon>
    </lineage>
</organism>
<evidence type="ECO:0000256" key="2">
    <source>
        <dbReference type="ARBA" id="ARBA00012759"/>
    </source>
</evidence>
<dbReference type="CDD" id="cd02674">
    <property type="entry name" value="Peptidase_C19R"/>
    <property type="match status" value="1"/>
</dbReference>
<evidence type="ECO:0000313" key="5">
    <source>
        <dbReference type="EnsemblMetazoa" id="HelroP109869"/>
    </source>
</evidence>
<dbReference type="OrthoDB" id="292964at2759"/>
<dbReference type="InterPro" id="IPR028889">
    <property type="entry name" value="USP"/>
</dbReference>
<dbReference type="GO" id="GO:0004843">
    <property type="term" value="F:cysteine-type deubiquitinase activity"/>
    <property type="evidence" value="ECO:0007669"/>
    <property type="project" value="UniProtKB-EC"/>
</dbReference>
<dbReference type="GeneID" id="20195122"/>
<dbReference type="InterPro" id="IPR001394">
    <property type="entry name" value="Peptidase_C19_UCH"/>
</dbReference>
<dbReference type="InterPro" id="IPR018200">
    <property type="entry name" value="USP_CS"/>
</dbReference>
<dbReference type="InterPro" id="IPR038765">
    <property type="entry name" value="Papain-like_cys_pep_sf"/>
</dbReference>
<proteinExistence type="predicted"/>
<dbReference type="PROSITE" id="PS00973">
    <property type="entry name" value="USP_2"/>
    <property type="match status" value="1"/>
</dbReference>
<comment type="catalytic activity">
    <reaction evidence="1">
        <text>Thiol-dependent hydrolysis of ester, thioester, amide, peptide and isopeptide bonds formed by the C-terminal Gly of ubiquitin (a 76-residue protein attached to proteins as an intracellular targeting signal).</text>
        <dbReference type="EC" id="3.4.19.12"/>
    </reaction>
</comment>
<dbReference type="PANTHER" id="PTHR21646">
    <property type="entry name" value="UBIQUITIN CARBOXYL-TERMINAL HYDROLASE"/>
    <property type="match status" value="1"/>
</dbReference>
<dbReference type="OMA" id="ENVMPCF"/>
<dbReference type="Gene3D" id="3.90.70.10">
    <property type="entry name" value="Cysteine proteinases"/>
    <property type="match status" value="1"/>
</dbReference>
<dbReference type="PANTHER" id="PTHR21646:SF14">
    <property type="entry name" value="FI05488P"/>
    <property type="match status" value="1"/>
</dbReference>
<dbReference type="EMBL" id="KB096023">
    <property type="protein sequence ID" value="ESO08817.1"/>
    <property type="molecule type" value="Genomic_DNA"/>
</dbReference>
<name>T1EEX0_HELRO</name>